<sequence length="98" mass="11091">MAYNSTALKRWNGNGNFDCNLQWTNLSILSTKEAILNMIRVGSHTLQNLQITWRTKQDLQLSNGSLLQTNVKVIFLFMSAVDDVYSNAKSLKEVKPEA</sequence>
<gene>
    <name evidence="1" type="ORF">L1987_49940</name>
</gene>
<comment type="caution">
    <text evidence="1">The sequence shown here is derived from an EMBL/GenBank/DDBJ whole genome shotgun (WGS) entry which is preliminary data.</text>
</comment>
<dbReference type="EMBL" id="CM042033">
    <property type="protein sequence ID" value="KAI3775367.1"/>
    <property type="molecule type" value="Genomic_DNA"/>
</dbReference>
<keyword evidence="2" id="KW-1185">Reference proteome</keyword>
<dbReference type="Proteomes" id="UP001056120">
    <property type="component" value="Linkage Group LG16"/>
</dbReference>
<protein>
    <submittedName>
        <fullName evidence="1">Uncharacterized protein</fullName>
    </submittedName>
</protein>
<reference evidence="2" key="1">
    <citation type="journal article" date="2022" name="Mol. Ecol. Resour.">
        <title>The genomes of chicory, endive, great burdock and yacon provide insights into Asteraceae palaeo-polyploidization history and plant inulin production.</title>
        <authorList>
            <person name="Fan W."/>
            <person name="Wang S."/>
            <person name="Wang H."/>
            <person name="Wang A."/>
            <person name="Jiang F."/>
            <person name="Liu H."/>
            <person name="Zhao H."/>
            <person name="Xu D."/>
            <person name="Zhang Y."/>
        </authorList>
    </citation>
    <scope>NUCLEOTIDE SEQUENCE [LARGE SCALE GENOMIC DNA]</scope>
    <source>
        <strain evidence="2">cv. Yunnan</strain>
    </source>
</reference>
<reference evidence="1 2" key="2">
    <citation type="journal article" date="2022" name="Mol. Ecol. Resour.">
        <title>The genomes of chicory, endive, great burdock and yacon provide insights into Asteraceae paleo-polyploidization history and plant inulin production.</title>
        <authorList>
            <person name="Fan W."/>
            <person name="Wang S."/>
            <person name="Wang H."/>
            <person name="Wang A."/>
            <person name="Jiang F."/>
            <person name="Liu H."/>
            <person name="Zhao H."/>
            <person name="Xu D."/>
            <person name="Zhang Y."/>
        </authorList>
    </citation>
    <scope>NUCLEOTIDE SEQUENCE [LARGE SCALE GENOMIC DNA]</scope>
    <source>
        <strain evidence="2">cv. Yunnan</strain>
        <tissue evidence="1">Leaves</tissue>
    </source>
</reference>
<name>A0ACB9FVW4_9ASTR</name>
<accession>A0ACB9FVW4</accession>
<organism evidence="1 2">
    <name type="scientific">Smallanthus sonchifolius</name>
    <dbReference type="NCBI Taxonomy" id="185202"/>
    <lineage>
        <taxon>Eukaryota</taxon>
        <taxon>Viridiplantae</taxon>
        <taxon>Streptophyta</taxon>
        <taxon>Embryophyta</taxon>
        <taxon>Tracheophyta</taxon>
        <taxon>Spermatophyta</taxon>
        <taxon>Magnoliopsida</taxon>
        <taxon>eudicotyledons</taxon>
        <taxon>Gunneridae</taxon>
        <taxon>Pentapetalae</taxon>
        <taxon>asterids</taxon>
        <taxon>campanulids</taxon>
        <taxon>Asterales</taxon>
        <taxon>Asteraceae</taxon>
        <taxon>Asteroideae</taxon>
        <taxon>Heliantheae alliance</taxon>
        <taxon>Millerieae</taxon>
        <taxon>Smallanthus</taxon>
    </lineage>
</organism>
<evidence type="ECO:0000313" key="1">
    <source>
        <dbReference type="EMBL" id="KAI3775367.1"/>
    </source>
</evidence>
<evidence type="ECO:0000313" key="2">
    <source>
        <dbReference type="Proteomes" id="UP001056120"/>
    </source>
</evidence>
<proteinExistence type="predicted"/>